<feature type="non-terminal residue" evidence="8">
    <location>
        <position position="1"/>
    </location>
</feature>
<evidence type="ECO:0000256" key="5">
    <source>
        <dbReference type="ARBA" id="ARBA00022490"/>
    </source>
</evidence>
<evidence type="ECO:0000256" key="7">
    <source>
        <dbReference type="ARBA" id="ARBA00029810"/>
    </source>
</evidence>
<reference evidence="8" key="1">
    <citation type="submission" date="2016-04" db="EMBL/GenBank/DDBJ databases">
        <authorList>
            <person name="Nguyen H.D."/>
            <person name="Kesanakurti P."/>
            <person name="Cullis J."/>
            <person name="Levesque C.A."/>
            <person name="Hambleton S."/>
        </authorList>
    </citation>
    <scope>NUCLEOTIDE SEQUENCE</scope>
    <source>
        <strain evidence="8">DAOMC 238032</strain>
    </source>
</reference>
<dbReference type="Pfam" id="PF12554">
    <property type="entry name" value="MOZART1"/>
    <property type="match status" value="1"/>
</dbReference>
<dbReference type="PANTHER" id="PTHR28520">
    <property type="entry name" value="MITOTIC-SPINDLE ORGANIZING PROTEIN 1"/>
    <property type="match status" value="1"/>
</dbReference>
<dbReference type="GO" id="GO:0005819">
    <property type="term" value="C:spindle"/>
    <property type="evidence" value="ECO:0007669"/>
    <property type="project" value="TreeGrafter"/>
</dbReference>
<dbReference type="GO" id="GO:0051415">
    <property type="term" value="P:microtubule nucleation by interphase microtubule organizing center"/>
    <property type="evidence" value="ECO:0007669"/>
    <property type="project" value="TreeGrafter"/>
</dbReference>
<gene>
    <name evidence="8" type="ORF">A4X03_0g1643</name>
</gene>
<accession>A0A8T8TND8</accession>
<keyword evidence="6" id="KW-0206">Cytoskeleton</keyword>
<dbReference type="EMBL" id="LWDD02000138">
    <property type="protein sequence ID" value="KAE8263481.1"/>
    <property type="molecule type" value="Genomic_DNA"/>
</dbReference>
<dbReference type="GO" id="GO:0033566">
    <property type="term" value="P:gamma-tubulin complex localization"/>
    <property type="evidence" value="ECO:0007669"/>
    <property type="project" value="InterPro"/>
</dbReference>
<dbReference type="Proteomes" id="UP000077671">
    <property type="component" value="Unassembled WGS sequence"/>
</dbReference>
<comment type="similarity">
    <text evidence="3">Belongs to the MOZART1 family.</text>
</comment>
<dbReference type="GO" id="GO:0090307">
    <property type="term" value="P:mitotic spindle assembly"/>
    <property type="evidence" value="ECO:0007669"/>
    <property type="project" value="TreeGrafter"/>
</dbReference>
<dbReference type="AlphaFoldDB" id="A0A8T8TND8"/>
<evidence type="ECO:0000313" key="9">
    <source>
        <dbReference type="Proteomes" id="UP000077671"/>
    </source>
</evidence>
<evidence type="ECO:0000256" key="4">
    <source>
        <dbReference type="ARBA" id="ARBA00016992"/>
    </source>
</evidence>
<evidence type="ECO:0000256" key="6">
    <source>
        <dbReference type="ARBA" id="ARBA00023212"/>
    </source>
</evidence>
<protein>
    <recommendedName>
        <fullName evidence="4">Mitotic-spindle organizing protein 1</fullName>
    </recommendedName>
    <alternativeName>
        <fullName evidence="7">Mitotic-spindle organizing protein associated with a ring of gamma-tubulin 1</fullName>
    </alternativeName>
</protein>
<name>A0A8T8TND8_9BASI</name>
<evidence type="ECO:0000256" key="2">
    <source>
        <dbReference type="ARBA" id="ARBA00004267"/>
    </source>
</evidence>
<dbReference type="GO" id="GO:0031021">
    <property type="term" value="C:interphase microtubule organizing center"/>
    <property type="evidence" value="ECO:0007669"/>
    <property type="project" value="TreeGrafter"/>
</dbReference>
<keyword evidence="5" id="KW-0963">Cytoplasm</keyword>
<reference evidence="8" key="2">
    <citation type="journal article" date="2019" name="IMA Fungus">
        <title>Genome sequencing and comparison of five Tilletia species to identify candidate genes for the detection of regulated species infecting wheat.</title>
        <authorList>
            <person name="Nguyen H.D.T."/>
            <person name="Sultana T."/>
            <person name="Kesanakurti P."/>
            <person name="Hambleton S."/>
        </authorList>
    </citation>
    <scope>NUCLEOTIDE SEQUENCE</scope>
    <source>
        <strain evidence="8">DAOMC 238032</strain>
    </source>
</reference>
<comment type="caution">
    <text evidence="8">The sequence shown here is derived from an EMBL/GenBank/DDBJ whole genome shotgun (WGS) entry which is preliminary data.</text>
</comment>
<evidence type="ECO:0000313" key="8">
    <source>
        <dbReference type="EMBL" id="KAE8263481.1"/>
    </source>
</evidence>
<comment type="subcellular location">
    <subcellularLocation>
        <location evidence="2">Cytoplasm</location>
        <location evidence="2">Cytoskeleton</location>
        <location evidence="2">Microtubule organizing center</location>
    </subcellularLocation>
</comment>
<dbReference type="PANTHER" id="PTHR28520:SF2">
    <property type="entry name" value="MITOTIC-SPINDLE ORGANIZING PROTEIN 1"/>
    <property type="match status" value="1"/>
</dbReference>
<organism evidence="8 9">
    <name type="scientific">Tilletia caries</name>
    <name type="common">wheat bunt fungus</name>
    <dbReference type="NCBI Taxonomy" id="13290"/>
    <lineage>
        <taxon>Eukaryota</taxon>
        <taxon>Fungi</taxon>
        <taxon>Dikarya</taxon>
        <taxon>Basidiomycota</taxon>
        <taxon>Ustilaginomycotina</taxon>
        <taxon>Exobasidiomycetes</taxon>
        <taxon>Tilletiales</taxon>
        <taxon>Tilletiaceae</taxon>
        <taxon>Tilletia</taxon>
    </lineage>
</organism>
<evidence type="ECO:0000256" key="1">
    <source>
        <dbReference type="ARBA" id="ARBA00003060"/>
    </source>
</evidence>
<sequence>GSFESNTHFIATTVHKNWSTMDRLRTQPQEARASAPLSKDAVDVLFDLSQLVRTGLSREQLQSCLALADQGVSGEAVAAIVKELRRDPSLNS</sequence>
<dbReference type="GO" id="GO:0044732">
    <property type="term" value="C:mitotic spindle pole body"/>
    <property type="evidence" value="ECO:0007669"/>
    <property type="project" value="TreeGrafter"/>
</dbReference>
<proteinExistence type="inferred from homology"/>
<dbReference type="InterPro" id="IPR022214">
    <property type="entry name" value="MZT1"/>
</dbReference>
<dbReference type="GO" id="GO:0000931">
    <property type="term" value="C:gamma-tubulin ring complex"/>
    <property type="evidence" value="ECO:0007669"/>
    <property type="project" value="InterPro"/>
</dbReference>
<evidence type="ECO:0000256" key="3">
    <source>
        <dbReference type="ARBA" id="ARBA00011015"/>
    </source>
</evidence>
<comment type="function">
    <text evidence="1">Required for gamma-tubulin complex recruitment to the microtubule organizing center (MTOC).</text>
</comment>